<dbReference type="SUPFAM" id="SSF52402">
    <property type="entry name" value="Adenine nucleotide alpha hydrolases-like"/>
    <property type="match status" value="1"/>
</dbReference>
<evidence type="ECO:0000313" key="2">
    <source>
        <dbReference type="EMBL" id="MCG2588706.1"/>
    </source>
</evidence>
<keyword evidence="3" id="KW-1185">Reference proteome</keyword>
<reference evidence="2" key="1">
    <citation type="submission" date="2022-01" db="EMBL/GenBank/DDBJ databases">
        <authorList>
            <person name="Wang Y."/>
        </authorList>
    </citation>
    <scope>NUCLEOTIDE SEQUENCE</scope>
    <source>
        <strain evidence="2">WB101</strain>
    </source>
</reference>
<reference evidence="2" key="2">
    <citation type="submission" date="2024-05" db="EMBL/GenBank/DDBJ databases">
        <title>Rhodohalobacter halophilus gen. nov., sp. nov., a moderately halophilic member of the family Balneolaceae.</title>
        <authorList>
            <person name="Xia J."/>
        </authorList>
    </citation>
    <scope>NUCLEOTIDE SEQUENCE</scope>
    <source>
        <strain evidence="2">WB101</strain>
    </source>
</reference>
<organism evidence="2 3">
    <name type="scientific">Rhodohalobacter sulfatireducens</name>
    <dbReference type="NCBI Taxonomy" id="2911366"/>
    <lineage>
        <taxon>Bacteria</taxon>
        <taxon>Pseudomonadati</taxon>
        <taxon>Balneolota</taxon>
        <taxon>Balneolia</taxon>
        <taxon>Balneolales</taxon>
        <taxon>Balneolaceae</taxon>
        <taxon>Rhodohalobacter</taxon>
    </lineage>
</organism>
<accession>A0ABS9KCY5</accession>
<evidence type="ECO:0000313" key="3">
    <source>
        <dbReference type="Proteomes" id="UP001165366"/>
    </source>
</evidence>
<protein>
    <submittedName>
        <fullName evidence="2">Asparagine synthase-related protein</fullName>
    </submittedName>
</protein>
<gene>
    <name evidence="2" type="ORF">L6773_09025</name>
</gene>
<dbReference type="InterPro" id="IPR014729">
    <property type="entry name" value="Rossmann-like_a/b/a_fold"/>
</dbReference>
<evidence type="ECO:0000259" key="1">
    <source>
        <dbReference type="Pfam" id="PF00733"/>
    </source>
</evidence>
<dbReference type="InterPro" id="IPR001962">
    <property type="entry name" value="Asn_synthase"/>
</dbReference>
<feature type="domain" description="Asparagine synthetase" evidence="1">
    <location>
        <begin position="182"/>
        <end position="318"/>
    </location>
</feature>
<dbReference type="Proteomes" id="UP001165366">
    <property type="component" value="Unassembled WGS sequence"/>
</dbReference>
<dbReference type="Gene3D" id="3.40.50.620">
    <property type="entry name" value="HUPs"/>
    <property type="match status" value="1"/>
</dbReference>
<comment type="caution">
    <text evidence="2">The sequence shown here is derived from an EMBL/GenBank/DDBJ whole genome shotgun (WGS) entry which is preliminary data.</text>
</comment>
<sequence>MKTQHDKRLISMPKIIQKLHDFANLIDPDKNQIFNMSHKEAEDIVANGDPEEVRNIDGSFAIVTKQGQQVRMARSIGRPMRYFMAKQVDGPLLVVAERIDHIYDYLKELDLHHQFRPDYTRMVPAHYVTKLDVVGCPDPNPDYKRYFTPERNQINADLNQIGEAYVGAMANELGKWLDSIPKDEPIGVLFSGGIDSGSVFLTLYNLLLKRGESPARLKAFTLSVNNGPDASQAYEFLDSLDLSMFLEVIEGELSDLDYKQTIRVIEDYKQRDVEAATTALALCKLIRKKYPNWKYLVDGDGGDENLKSYPIEENPELTIRSVLNNSLLYHEGWGVDKIKHSLTYSGGQSRGSVRTYATADYYGFEGFSPYSLPNVIEVSEGIPFIQLTDWKHEELYALKGEIVQRGVKAITGLNMPVFPKRRMQHGTVKMDDFEKVFPDNEMVYRDYFRSLYK</sequence>
<name>A0ABS9KCY5_9BACT</name>
<dbReference type="Pfam" id="PF00733">
    <property type="entry name" value="Asn_synthase"/>
    <property type="match status" value="1"/>
</dbReference>
<dbReference type="EMBL" id="JAKLWS010000009">
    <property type="protein sequence ID" value="MCG2588706.1"/>
    <property type="molecule type" value="Genomic_DNA"/>
</dbReference>
<proteinExistence type="predicted"/>